<name>W9QSH8_9ROSA</name>
<evidence type="ECO:0000256" key="1">
    <source>
        <dbReference type="SAM" id="MobiDB-lite"/>
    </source>
</evidence>
<organism evidence="2 3">
    <name type="scientific">Morus notabilis</name>
    <dbReference type="NCBI Taxonomy" id="981085"/>
    <lineage>
        <taxon>Eukaryota</taxon>
        <taxon>Viridiplantae</taxon>
        <taxon>Streptophyta</taxon>
        <taxon>Embryophyta</taxon>
        <taxon>Tracheophyta</taxon>
        <taxon>Spermatophyta</taxon>
        <taxon>Magnoliopsida</taxon>
        <taxon>eudicotyledons</taxon>
        <taxon>Gunneridae</taxon>
        <taxon>Pentapetalae</taxon>
        <taxon>rosids</taxon>
        <taxon>fabids</taxon>
        <taxon>Rosales</taxon>
        <taxon>Moraceae</taxon>
        <taxon>Moreae</taxon>
        <taxon>Morus</taxon>
    </lineage>
</organism>
<feature type="region of interest" description="Disordered" evidence="1">
    <location>
        <begin position="1"/>
        <end position="65"/>
    </location>
</feature>
<evidence type="ECO:0000313" key="3">
    <source>
        <dbReference type="Proteomes" id="UP000030645"/>
    </source>
</evidence>
<evidence type="ECO:0000313" key="2">
    <source>
        <dbReference type="EMBL" id="EXB53378.1"/>
    </source>
</evidence>
<keyword evidence="3" id="KW-1185">Reference proteome</keyword>
<reference evidence="3" key="1">
    <citation type="submission" date="2013-01" db="EMBL/GenBank/DDBJ databases">
        <title>Draft Genome Sequence of a Mulberry Tree, Morus notabilis C.K. Schneid.</title>
        <authorList>
            <person name="He N."/>
            <person name="Zhao S."/>
        </authorList>
    </citation>
    <scope>NUCLEOTIDE SEQUENCE</scope>
</reference>
<gene>
    <name evidence="2" type="ORF">L484_016262</name>
</gene>
<proteinExistence type="predicted"/>
<dbReference type="AlphaFoldDB" id="W9QSH8"/>
<feature type="compositionally biased region" description="Basic and acidic residues" evidence="1">
    <location>
        <begin position="1"/>
        <end position="13"/>
    </location>
</feature>
<sequence length="65" mass="7125">MATIMTRHEERPDSMPSLEDTPVNPTNDAAENQIKGDQRGDTEGTGDSEWNLNPRPTGLRTSEGV</sequence>
<dbReference type="EMBL" id="KE344088">
    <property type="protein sequence ID" value="EXB53378.1"/>
    <property type="molecule type" value="Genomic_DNA"/>
</dbReference>
<accession>W9QSH8</accession>
<protein>
    <submittedName>
        <fullName evidence="2">Uncharacterized protein</fullName>
    </submittedName>
</protein>
<dbReference type="Proteomes" id="UP000030645">
    <property type="component" value="Unassembled WGS sequence"/>
</dbReference>